<dbReference type="OrthoDB" id="5792616at2"/>
<protein>
    <recommendedName>
        <fullName evidence="3">Xylose isomerase-like TIM barrel domain-containing protein</fullName>
    </recommendedName>
</protein>
<sequence>MLYLALSCLQGRPIKSAAEELLKLGVKGLQLTPGLVPNVDFKSWLAEQNIDCLTHHGFSWHKYNTKVWNETADCLVTSNSIHPPLLDSPPGKVWKQRAKQGDYQDFLLETMYPKYHLGNDFELAWAMDNHFRLAVDVSHIYIQLHSGCLSDSVWQRLQQYEHIGELHLSANNGRADIHQPLTKNSFGLDWVKERAQDKIPVVLECYMHKLSHSERLQQIELISL</sequence>
<accession>A0A563VQR8</accession>
<organism evidence="1 2">
    <name type="scientific">Hyella patelloides LEGE 07179</name>
    <dbReference type="NCBI Taxonomy" id="945734"/>
    <lineage>
        <taxon>Bacteria</taxon>
        <taxon>Bacillati</taxon>
        <taxon>Cyanobacteriota</taxon>
        <taxon>Cyanophyceae</taxon>
        <taxon>Pleurocapsales</taxon>
        <taxon>Hyellaceae</taxon>
        <taxon>Hyella</taxon>
    </lineage>
</organism>
<name>A0A563VQR8_9CYAN</name>
<reference evidence="1 2" key="1">
    <citation type="submission" date="2019-01" db="EMBL/GenBank/DDBJ databases">
        <authorList>
            <person name="Brito A."/>
        </authorList>
    </citation>
    <scope>NUCLEOTIDE SEQUENCE [LARGE SCALE GENOMIC DNA]</scope>
    <source>
        <strain evidence="1">1</strain>
    </source>
</reference>
<dbReference type="Gene3D" id="3.20.20.150">
    <property type="entry name" value="Divalent-metal-dependent TIM barrel enzymes"/>
    <property type="match status" value="1"/>
</dbReference>
<dbReference type="SUPFAM" id="SSF51658">
    <property type="entry name" value="Xylose isomerase-like"/>
    <property type="match status" value="1"/>
</dbReference>
<evidence type="ECO:0000313" key="1">
    <source>
        <dbReference type="EMBL" id="VEP13617.1"/>
    </source>
</evidence>
<gene>
    <name evidence="1" type="ORF">H1P_2090002</name>
</gene>
<evidence type="ECO:0008006" key="3">
    <source>
        <dbReference type="Google" id="ProtNLM"/>
    </source>
</evidence>
<dbReference type="EMBL" id="CAACVJ010000123">
    <property type="protein sequence ID" value="VEP13617.1"/>
    <property type="molecule type" value="Genomic_DNA"/>
</dbReference>
<dbReference type="InterPro" id="IPR036237">
    <property type="entry name" value="Xyl_isomerase-like_sf"/>
</dbReference>
<evidence type="ECO:0000313" key="2">
    <source>
        <dbReference type="Proteomes" id="UP000320055"/>
    </source>
</evidence>
<proteinExistence type="predicted"/>
<dbReference type="AlphaFoldDB" id="A0A563VQR8"/>
<dbReference type="RefSeq" id="WP_144871875.1">
    <property type="nucleotide sequence ID" value="NZ_LR213958.1"/>
</dbReference>
<dbReference type="Proteomes" id="UP000320055">
    <property type="component" value="Unassembled WGS sequence"/>
</dbReference>
<keyword evidence="2" id="KW-1185">Reference proteome</keyword>